<comment type="pathway">
    <text evidence="2 13">Glycolipid biosynthesis; lipid IV(A) biosynthesis; lipid IV(A) from (3R)-3-hydroxytetradecanoyl-[acyl-carrier-protein] and UDP-N-acetyl-alpha-D-glucosamine: step 6/6.</text>
</comment>
<evidence type="ECO:0000313" key="15">
    <source>
        <dbReference type="EMBL" id="QDC40848.1"/>
    </source>
</evidence>
<keyword evidence="14" id="KW-0812">Transmembrane</keyword>
<keyword evidence="14" id="KW-0472">Membrane</keyword>
<name>A0AAX1EYG7_9PROT</name>
<keyword evidence="8 13" id="KW-0547">Nucleotide-binding</keyword>
<dbReference type="GO" id="GO:0005524">
    <property type="term" value="F:ATP binding"/>
    <property type="evidence" value="ECO:0007669"/>
    <property type="project" value="UniProtKB-UniRule"/>
</dbReference>
<evidence type="ECO:0000256" key="6">
    <source>
        <dbReference type="ARBA" id="ARBA00022556"/>
    </source>
</evidence>
<feature type="transmembrane region" description="Helical" evidence="14">
    <location>
        <begin position="18"/>
        <end position="40"/>
    </location>
</feature>
<evidence type="ECO:0000256" key="3">
    <source>
        <dbReference type="ARBA" id="ARBA00012071"/>
    </source>
</evidence>
<dbReference type="NCBIfam" id="TIGR00682">
    <property type="entry name" value="lpxK"/>
    <property type="match status" value="1"/>
</dbReference>
<keyword evidence="14" id="KW-1133">Transmembrane helix</keyword>
<dbReference type="Pfam" id="PF02606">
    <property type="entry name" value="LpxK"/>
    <property type="match status" value="1"/>
</dbReference>
<gene>
    <name evidence="13" type="primary">lpxK</name>
    <name evidence="15" type="ORF">FIT94_01935</name>
</gene>
<dbReference type="AlphaFoldDB" id="A0AAX1EYG7"/>
<keyword evidence="7 13" id="KW-0808">Transferase</keyword>
<evidence type="ECO:0000256" key="13">
    <source>
        <dbReference type="HAMAP-Rule" id="MF_00409"/>
    </source>
</evidence>
<feature type="binding site" evidence="13">
    <location>
        <begin position="62"/>
        <end position="69"/>
    </location>
    <ligand>
        <name>ATP</name>
        <dbReference type="ChEBI" id="CHEBI:30616"/>
    </ligand>
</feature>
<dbReference type="SUPFAM" id="SSF52540">
    <property type="entry name" value="P-loop containing nucleoside triphosphate hydrolases"/>
    <property type="match status" value="1"/>
</dbReference>
<evidence type="ECO:0000256" key="14">
    <source>
        <dbReference type="SAM" id="Phobius"/>
    </source>
</evidence>
<keyword evidence="9 13" id="KW-0418">Kinase</keyword>
<evidence type="ECO:0000256" key="4">
    <source>
        <dbReference type="ARBA" id="ARBA00016436"/>
    </source>
</evidence>
<comment type="function">
    <text evidence="1 13">Transfers the gamma-phosphate of ATP to the 4'-position of a tetraacyldisaccharide 1-phosphate intermediate (termed DS-1-P) to form tetraacyldisaccharide 1,4'-bis-phosphate (lipid IVA).</text>
</comment>
<comment type="similarity">
    <text evidence="13">Belongs to the LpxK family.</text>
</comment>
<dbReference type="InterPro" id="IPR003758">
    <property type="entry name" value="LpxK"/>
</dbReference>
<dbReference type="EMBL" id="CP040953">
    <property type="protein sequence ID" value="QDC40848.1"/>
    <property type="molecule type" value="Genomic_DNA"/>
</dbReference>
<evidence type="ECO:0000256" key="8">
    <source>
        <dbReference type="ARBA" id="ARBA00022741"/>
    </source>
</evidence>
<dbReference type="GO" id="GO:0005886">
    <property type="term" value="C:plasma membrane"/>
    <property type="evidence" value="ECO:0007669"/>
    <property type="project" value="TreeGrafter"/>
</dbReference>
<sequence length="332" mass="37883">MLNALRAISKLHYGTKSLISLFLLPLSAFFLLISFIRKYLYRFNFLKSFKMQVPVIVIGNITLGGTGKTPLVIHLANELKKNGYHPGIISRGYGAKGNGISEVNQKSNVENIGDEPILIHKHTRLPVFISKDRVLAAQALLKKYKKIDVILSDDGLQHYRLKRDIEIIVIDGARGFGNGYLLPAGPLRESKRKLKAVDAIVCNGKRVIDDSYLMKYKSDFLINLKTKKKIPLNKLRLNNLHAIAGIGNPDRFFNYLKLSGMVFNSSTYQDHYRFTKKDFKVMNDKNIIMTEKDAVKCEKFARDNFWYLPVVVEIDSKFTDFILNKMKNIIHG</sequence>
<proteinExistence type="inferred from homology"/>
<accession>A0AAX1EYG7</accession>
<evidence type="ECO:0000256" key="5">
    <source>
        <dbReference type="ARBA" id="ARBA00022516"/>
    </source>
</evidence>
<keyword evidence="6 13" id="KW-0441">Lipid A biosynthesis</keyword>
<dbReference type="HAMAP" id="MF_00409">
    <property type="entry name" value="LpxK"/>
    <property type="match status" value="1"/>
</dbReference>
<keyword evidence="11 13" id="KW-0443">Lipid metabolism</keyword>
<evidence type="ECO:0000256" key="7">
    <source>
        <dbReference type="ARBA" id="ARBA00022679"/>
    </source>
</evidence>
<keyword evidence="5 13" id="KW-0444">Lipid biosynthesis</keyword>
<dbReference type="PANTHER" id="PTHR42724:SF1">
    <property type="entry name" value="TETRAACYLDISACCHARIDE 4'-KINASE, MITOCHONDRIAL-RELATED"/>
    <property type="match status" value="1"/>
</dbReference>
<evidence type="ECO:0000256" key="2">
    <source>
        <dbReference type="ARBA" id="ARBA00004870"/>
    </source>
</evidence>
<dbReference type="GO" id="GO:0009244">
    <property type="term" value="P:lipopolysaccharide core region biosynthetic process"/>
    <property type="evidence" value="ECO:0007669"/>
    <property type="project" value="TreeGrafter"/>
</dbReference>
<comment type="catalytic activity">
    <reaction evidence="13">
        <text>a lipid A disaccharide + ATP = a lipid IVA + ADP + H(+)</text>
        <dbReference type="Rhea" id="RHEA:67840"/>
        <dbReference type="ChEBI" id="CHEBI:15378"/>
        <dbReference type="ChEBI" id="CHEBI:30616"/>
        <dbReference type="ChEBI" id="CHEBI:176343"/>
        <dbReference type="ChEBI" id="CHEBI:176425"/>
        <dbReference type="ChEBI" id="CHEBI:456216"/>
        <dbReference type="EC" id="2.7.1.130"/>
    </reaction>
</comment>
<evidence type="ECO:0000256" key="12">
    <source>
        <dbReference type="ARBA" id="ARBA00029757"/>
    </source>
</evidence>
<dbReference type="GO" id="GO:0009245">
    <property type="term" value="P:lipid A biosynthetic process"/>
    <property type="evidence" value="ECO:0007669"/>
    <property type="project" value="UniProtKB-UniRule"/>
</dbReference>
<evidence type="ECO:0000256" key="9">
    <source>
        <dbReference type="ARBA" id="ARBA00022777"/>
    </source>
</evidence>
<protein>
    <recommendedName>
        <fullName evidence="4 13">Tetraacyldisaccharide 4'-kinase</fullName>
        <ecNumber evidence="3 13">2.7.1.130</ecNumber>
    </recommendedName>
    <alternativeName>
        <fullName evidence="12 13">Lipid A 4'-kinase</fullName>
    </alternativeName>
</protein>
<evidence type="ECO:0000256" key="11">
    <source>
        <dbReference type="ARBA" id="ARBA00023098"/>
    </source>
</evidence>
<evidence type="ECO:0000256" key="1">
    <source>
        <dbReference type="ARBA" id="ARBA00002274"/>
    </source>
</evidence>
<reference evidence="15 16" key="1">
    <citation type="journal article" date="2019" name="ISME J.">
        <title>Evolution in action: habitat transition from sediment to the pelagial leads to genome streamlining in Methylophilaceae.</title>
        <authorList>
            <person name="Salcher M."/>
            <person name="Schaefle D."/>
            <person name="Kaspar M."/>
            <person name="Neuenschwander S.M."/>
            <person name="Ghai R."/>
        </authorList>
    </citation>
    <scope>NUCLEOTIDE SEQUENCE [LARGE SCALE GENOMIC DNA]</scope>
    <source>
        <strain evidence="15 16">MMS-RVI-51</strain>
    </source>
</reference>
<dbReference type="PANTHER" id="PTHR42724">
    <property type="entry name" value="TETRAACYLDISACCHARIDE 4'-KINASE"/>
    <property type="match status" value="1"/>
</dbReference>
<dbReference type="EC" id="2.7.1.130" evidence="3 13"/>
<dbReference type="Proteomes" id="UP000314901">
    <property type="component" value="Chromosome"/>
</dbReference>
<keyword evidence="10 13" id="KW-0067">ATP-binding</keyword>
<evidence type="ECO:0000256" key="10">
    <source>
        <dbReference type="ARBA" id="ARBA00022840"/>
    </source>
</evidence>
<dbReference type="GO" id="GO:0009029">
    <property type="term" value="F:lipid-A 4'-kinase activity"/>
    <property type="evidence" value="ECO:0007669"/>
    <property type="project" value="UniProtKB-UniRule"/>
</dbReference>
<dbReference type="KEGG" id="muv:FIT94_01935"/>
<evidence type="ECO:0000313" key="16">
    <source>
        <dbReference type="Proteomes" id="UP000314901"/>
    </source>
</evidence>
<organism evidence="15 16">
    <name type="scientific">Candidatus Methylopumilus universalis</name>
    <dbReference type="NCBI Taxonomy" id="2588536"/>
    <lineage>
        <taxon>Bacteria</taxon>
        <taxon>Pseudomonadati</taxon>
        <taxon>Pseudomonadota</taxon>
        <taxon>Betaproteobacteria</taxon>
        <taxon>Nitrosomonadales</taxon>
        <taxon>Methylophilaceae</taxon>
        <taxon>Candidatus Methylopumilus</taxon>
    </lineage>
</organism>
<dbReference type="InterPro" id="IPR027417">
    <property type="entry name" value="P-loop_NTPase"/>
</dbReference>